<keyword evidence="5" id="KW-1185">Reference proteome</keyword>
<name>I0Z114_COCSC</name>
<dbReference type="Gene3D" id="1.10.287.110">
    <property type="entry name" value="DnaJ domain"/>
    <property type="match status" value="1"/>
</dbReference>
<reference evidence="4 5" key="1">
    <citation type="journal article" date="2012" name="Genome Biol.">
        <title>The genome of the polar eukaryotic microalga coccomyxa subellipsoidea reveals traits of cold adaptation.</title>
        <authorList>
            <person name="Blanc G."/>
            <person name="Agarkova I."/>
            <person name="Grimwood J."/>
            <person name="Kuo A."/>
            <person name="Brueggeman A."/>
            <person name="Dunigan D."/>
            <person name="Gurnon J."/>
            <person name="Ladunga I."/>
            <person name="Lindquist E."/>
            <person name="Lucas S."/>
            <person name="Pangilinan J."/>
            <person name="Proschold T."/>
            <person name="Salamov A."/>
            <person name="Schmutz J."/>
            <person name="Weeks D."/>
            <person name="Yamada T."/>
            <person name="Claverie J.M."/>
            <person name="Grigoriev I."/>
            <person name="Van Etten J."/>
            <person name="Lomsadze A."/>
            <person name="Borodovsky M."/>
        </authorList>
    </citation>
    <scope>NUCLEOTIDE SEQUENCE [LARGE SCALE GENOMIC DNA]</scope>
    <source>
        <strain evidence="4 5">C-169</strain>
    </source>
</reference>
<feature type="coiled-coil region" evidence="1">
    <location>
        <begin position="316"/>
        <end position="406"/>
    </location>
</feature>
<feature type="coiled-coil region" evidence="1">
    <location>
        <begin position="827"/>
        <end position="854"/>
    </location>
</feature>
<dbReference type="SUPFAM" id="SSF46565">
    <property type="entry name" value="Chaperone J-domain"/>
    <property type="match status" value="1"/>
</dbReference>
<keyword evidence="2" id="KW-0472">Membrane</keyword>
<accession>I0Z114</accession>
<proteinExistence type="predicted"/>
<dbReference type="InterPro" id="IPR036869">
    <property type="entry name" value="J_dom_sf"/>
</dbReference>
<keyword evidence="2" id="KW-0812">Transmembrane</keyword>
<dbReference type="Pfam" id="PF00226">
    <property type="entry name" value="DnaJ"/>
    <property type="match status" value="1"/>
</dbReference>
<comment type="caution">
    <text evidence="4">The sequence shown here is derived from an EMBL/GenBank/DDBJ whole genome shotgun (WGS) entry which is preliminary data.</text>
</comment>
<dbReference type="PANTHER" id="PTHR43908">
    <property type="entry name" value="AT29763P-RELATED"/>
    <property type="match status" value="1"/>
</dbReference>
<dbReference type="Proteomes" id="UP000007264">
    <property type="component" value="Unassembled WGS sequence"/>
</dbReference>
<organism evidence="4 5">
    <name type="scientific">Coccomyxa subellipsoidea (strain C-169)</name>
    <name type="common">Green microalga</name>
    <dbReference type="NCBI Taxonomy" id="574566"/>
    <lineage>
        <taxon>Eukaryota</taxon>
        <taxon>Viridiplantae</taxon>
        <taxon>Chlorophyta</taxon>
        <taxon>core chlorophytes</taxon>
        <taxon>Trebouxiophyceae</taxon>
        <taxon>Trebouxiophyceae incertae sedis</taxon>
        <taxon>Coccomyxaceae</taxon>
        <taxon>Coccomyxa</taxon>
        <taxon>Coccomyxa subellipsoidea</taxon>
    </lineage>
</organism>
<feature type="domain" description="J" evidence="3">
    <location>
        <begin position="48"/>
        <end position="112"/>
    </location>
</feature>
<dbReference type="SUPFAM" id="SSF57997">
    <property type="entry name" value="Tropomyosin"/>
    <property type="match status" value="1"/>
</dbReference>
<dbReference type="PANTHER" id="PTHR43908:SF3">
    <property type="entry name" value="AT29763P-RELATED"/>
    <property type="match status" value="1"/>
</dbReference>
<dbReference type="EMBL" id="AGSI01000006">
    <property type="protein sequence ID" value="EIE24333.1"/>
    <property type="molecule type" value="Genomic_DNA"/>
</dbReference>
<evidence type="ECO:0000256" key="1">
    <source>
        <dbReference type="SAM" id="Coils"/>
    </source>
</evidence>
<gene>
    <name evidence="4" type="ORF">COCSUDRAFT_47231</name>
</gene>
<dbReference type="GeneID" id="17042331"/>
<dbReference type="RefSeq" id="XP_005648877.1">
    <property type="nucleotide sequence ID" value="XM_005648820.1"/>
</dbReference>
<dbReference type="PRINTS" id="PR00625">
    <property type="entry name" value="JDOMAIN"/>
</dbReference>
<dbReference type="InterPro" id="IPR001623">
    <property type="entry name" value="DnaJ_domain"/>
</dbReference>
<feature type="coiled-coil region" evidence="1">
    <location>
        <begin position="928"/>
        <end position="955"/>
    </location>
</feature>
<dbReference type="SMART" id="SM00271">
    <property type="entry name" value="DnaJ"/>
    <property type="match status" value="1"/>
</dbReference>
<feature type="coiled-coil region" evidence="1">
    <location>
        <begin position="439"/>
        <end position="767"/>
    </location>
</feature>
<dbReference type="GO" id="GO:0071218">
    <property type="term" value="P:cellular response to misfolded protein"/>
    <property type="evidence" value="ECO:0007669"/>
    <property type="project" value="TreeGrafter"/>
</dbReference>
<sequence>MVNSEAENSPEAPLDQATRQELLSLRGKDAKFDGPTEEVERIIRVQKNFYAVLKVKKDTPPNEIRVNYFKASRLVHPDKCSHPQAKDASAIVNQAYDTLSTSVKKVLYDRYVDDAGDLDAPDGVSYADWEAQQAVNVQIPAWMEAVLRIPGGGICLLIILLPVTLLLVLLCLVLFIICLPVRLVLGLCCGVKLQPPQRERPEDGSELDRDEDPVIINIPPDVVVDRPGSSAAPQECINAMSSDSAADFLSKIHWFDGLTIATAQLTALDASQFSNVLTPDRIALGVISLILSVLYLLKAQDAGSISSQLAEATSRSQAADEALRTSNKEKELLQRELSSAQEEAKDLGRSLAEASESYTRAAEALGDSQKCVQRLTSTLEGVSDAREQLEASLQSAKEREHEVTQQLATTAGSVVSLKAQAAAAAAETGALQRELQSVKQDYRVMALKLEDKIDALTEEVKGRDRQLAEAREAAAKLSAKEHQLGQQLAKTEKLLKNSQAEAANLLVELRAAEEAQGTQRETVAALEAALKEARERGAAAVAQLAAERESAATLEKARAAAVQDARELLAEIRELTFALEESNAAAQQLQTELTAAQEEAKGLVRDLEDGAADRARLQSEADAAIRVARELKSALEESNTAAEHLHTELALAQEEAAGLARDLEDAAADRTRLQSEVDAAVQDAREALGRESDIQEQLQRADQVNEDLQAKLAEAEKGALVAQSQALQLSEAEHKVLMLGDELESSKREAKSDIRRLSVELQGLRDHQAALSSQAAKMNGVVYIVSIVLTVYWVLLGSDECNKSCTMCQGSALEKWSVAPQDELAARSEAATELQEAQAAISRLNAALADAQKAANGSLARGKGRASGGKAKAQAAPVDQVITSPEPIDGEALAAAAMVSAANRRAIEVRAEAAMLVEAVEDRAASVVQEAQEEAARHAAEVERLKQELARTAAEQ</sequence>
<dbReference type="PROSITE" id="PS50076">
    <property type="entry name" value="DNAJ_2"/>
    <property type="match status" value="1"/>
</dbReference>
<evidence type="ECO:0000313" key="5">
    <source>
        <dbReference type="Proteomes" id="UP000007264"/>
    </source>
</evidence>
<dbReference type="OrthoDB" id="445556at2759"/>
<dbReference type="AlphaFoldDB" id="I0Z114"/>
<keyword evidence="2" id="KW-1133">Transmembrane helix</keyword>
<dbReference type="CDD" id="cd06257">
    <property type="entry name" value="DnaJ"/>
    <property type="match status" value="1"/>
</dbReference>
<feature type="transmembrane region" description="Helical" evidence="2">
    <location>
        <begin position="153"/>
        <end position="177"/>
    </location>
</feature>
<dbReference type="eggNOG" id="KOG0714">
    <property type="taxonomic scope" value="Eukaryota"/>
</dbReference>
<dbReference type="eggNOG" id="KOG1836">
    <property type="taxonomic scope" value="Eukaryota"/>
</dbReference>
<dbReference type="KEGG" id="csl:COCSUDRAFT_47231"/>
<evidence type="ECO:0000256" key="2">
    <source>
        <dbReference type="SAM" id="Phobius"/>
    </source>
</evidence>
<dbReference type="GO" id="GO:0005789">
    <property type="term" value="C:endoplasmic reticulum membrane"/>
    <property type="evidence" value="ECO:0007669"/>
    <property type="project" value="TreeGrafter"/>
</dbReference>
<evidence type="ECO:0000259" key="3">
    <source>
        <dbReference type="PROSITE" id="PS50076"/>
    </source>
</evidence>
<protein>
    <recommendedName>
        <fullName evidence="3">J domain-containing protein</fullName>
    </recommendedName>
</protein>
<dbReference type="GO" id="GO:0030544">
    <property type="term" value="F:Hsp70 protein binding"/>
    <property type="evidence" value="ECO:0007669"/>
    <property type="project" value="TreeGrafter"/>
</dbReference>
<keyword evidence="1" id="KW-0175">Coiled coil</keyword>
<dbReference type="InterPro" id="IPR051100">
    <property type="entry name" value="DnaJ_subfamily_B/C"/>
</dbReference>
<evidence type="ECO:0000313" key="4">
    <source>
        <dbReference type="EMBL" id="EIE24333.1"/>
    </source>
</evidence>